<name>A0A8E2EGT5_9PEZI</name>
<reference evidence="1 2" key="1">
    <citation type="journal article" date="2016" name="Nat. Commun.">
        <title>Ectomycorrhizal ecology is imprinted in the genome of the dominant symbiotic fungus Cenococcum geophilum.</title>
        <authorList>
            <consortium name="DOE Joint Genome Institute"/>
            <person name="Peter M."/>
            <person name="Kohler A."/>
            <person name="Ohm R.A."/>
            <person name="Kuo A."/>
            <person name="Krutzmann J."/>
            <person name="Morin E."/>
            <person name="Arend M."/>
            <person name="Barry K.W."/>
            <person name="Binder M."/>
            <person name="Choi C."/>
            <person name="Clum A."/>
            <person name="Copeland A."/>
            <person name="Grisel N."/>
            <person name="Haridas S."/>
            <person name="Kipfer T."/>
            <person name="LaButti K."/>
            <person name="Lindquist E."/>
            <person name="Lipzen A."/>
            <person name="Maire R."/>
            <person name="Meier B."/>
            <person name="Mihaltcheva S."/>
            <person name="Molinier V."/>
            <person name="Murat C."/>
            <person name="Poggeler S."/>
            <person name="Quandt C.A."/>
            <person name="Sperisen C."/>
            <person name="Tritt A."/>
            <person name="Tisserant E."/>
            <person name="Crous P.W."/>
            <person name="Henrissat B."/>
            <person name="Nehls U."/>
            <person name="Egli S."/>
            <person name="Spatafora J.W."/>
            <person name="Grigoriev I.V."/>
            <person name="Martin F.M."/>
        </authorList>
    </citation>
    <scope>NUCLEOTIDE SEQUENCE [LARGE SCALE GENOMIC DNA]</scope>
    <source>
        <strain evidence="1 2">CBS 459.81</strain>
    </source>
</reference>
<dbReference type="EMBL" id="KV744858">
    <property type="protein sequence ID" value="OCK83535.1"/>
    <property type="molecule type" value="Genomic_DNA"/>
</dbReference>
<dbReference type="AlphaFoldDB" id="A0A8E2EGT5"/>
<proteinExistence type="predicted"/>
<accession>A0A8E2EGT5</accession>
<gene>
    <name evidence="1" type="ORF">K432DRAFT_176382</name>
</gene>
<dbReference type="Proteomes" id="UP000250266">
    <property type="component" value="Unassembled WGS sequence"/>
</dbReference>
<keyword evidence="2" id="KW-1185">Reference proteome</keyword>
<sequence length="61" mass="6958">MIGICRLFLRRNVLEFRPPCLRSPHPARLHPPSYLVVEQYKIAKGRDAVELLKGESNLAST</sequence>
<evidence type="ECO:0000313" key="1">
    <source>
        <dbReference type="EMBL" id="OCK83535.1"/>
    </source>
</evidence>
<protein>
    <submittedName>
        <fullName evidence="1">Uncharacterized protein</fullName>
    </submittedName>
</protein>
<evidence type="ECO:0000313" key="2">
    <source>
        <dbReference type="Proteomes" id="UP000250266"/>
    </source>
</evidence>
<organism evidence="1 2">
    <name type="scientific">Lepidopterella palustris CBS 459.81</name>
    <dbReference type="NCBI Taxonomy" id="1314670"/>
    <lineage>
        <taxon>Eukaryota</taxon>
        <taxon>Fungi</taxon>
        <taxon>Dikarya</taxon>
        <taxon>Ascomycota</taxon>
        <taxon>Pezizomycotina</taxon>
        <taxon>Dothideomycetes</taxon>
        <taxon>Pleosporomycetidae</taxon>
        <taxon>Mytilinidiales</taxon>
        <taxon>Argynnaceae</taxon>
        <taxon>Lepidopterella</taxon>
    </lineage>
</organism>